<evidence type="ECO:0000313" key="3">
    <source>
        <dbReference type="Proteomes" id="UP001605036"/>
    </source>
</evidence>
<keyword evidence="3" id="KW-1185">Reference proteome</keyword>
<accession>A0ABD1ZAN0</accession>
<dbReference type="EMBL" id="JBHFFA010000002">
    <property type="protein sequence ID" value="KAL2643382.1"/>
    <property type="molecule type" value="Genomic_DNA"/>
</dbReference>
<reference evidence="2 3" key="1">
    <citation type="submission" date="2024-09" db="EMBL/GenBank/DDBJ databases">
        <title>Chromosome-scale assembly of Riccia fluitans.</title>
        <authorList>
            <person name="Paukszto L."/>
            <person name="Sawicki J."/>
            <person name="Karawczyk K."/>
            <person name="Piernik-Szablinska J."/>
            <person name="Szczecinska M."/>
            <person name="Mazdziarz M."/>
        </authorList>
    </citation>
    <scope>NUCLEOTIDE SEQUENCE [LARGE SCALE GENOMIC DNA]</scope>
    <source>
        <strain evidence="2">Rf_01</strain>
        <tissue evidence="2">Aerial parts of the thallus</tissue>
    </source>
</reference>
<feature type="region of interest" description="Disordered" evidence="1">
    <location>
        <begin position="67"/>
        <end position="114"/>
    </location>
</feature>
<feature type="compositionally biased region" description="Basic and acidic residues" evidence="1">
    <location>
        <begin position="89"/>
        <end position="104"/>
    </location>
</feature>
<dbReference type="AlphaFoldDB" id="A0ABD1ZAN0"/>
<sequence>MAPRSSRNLKTKEVKIPHLTVANRKKMESWGLGGLFAIDWSGTYDNLLEELATKQKAAGPNHFHEMDAKEKEASKKHKASIQTVSNSDTKIEPKEEKEPSKEVPHVFCDGEASGSKPLDQKLDFAKWRNRVESLGHETSRLFEVFHVEIGSVTTEVVA</sequence>
<proteinExistence type="predicted"/>
<comment type="caution">
    <text evidence="2">The sequence shown here is derived from an EMBL/GenBank/DDBJ whole genome shotgun (WGS) entry which is preliminary data.</text>
</comment>
<protein>
    <submittedName>
        <fullName evidence="2">Uncharacterized protein</fullName>
    </submittedName>
</protein>
<evidence type="ECO:0000256" key="1">
    <source>
        <dbReference type="SAM" id="MobiDB-lite"/>
    </source>
</evidence>
<evidence type="ECO:0000313" key="2">
    <source>
        <dbReference type="EMBL" id="KAL2643382.1"/>
    </source>
</evidence>
<gene>
    <name evidence="2" type="ORF">R1flu_010969</name>
</gene>
<name>A0ABD1ZAN0_9MARC</name>
<organism evidence="2 3">
    <name type="scientific">Riccia fluitans</name>
    <dbReference type="NCBI Taxonomy" id="41844"/>
    <lineage>
        <taxon>Eukaryota</taxon>
        <taxon>Viridiplantae</taxon>
        <taxon>Streptophyta</taxon>
        <taxon>Embryophyta</taxon>
        <taxon>Marchantiophyta</taxon>
        <taxon>Marchantiopsida</taxon>
        <taxon>Marchantiidae</taxon>
        <taxon>Marchantiales</taxon>
        <taxon>Ricciaceae</taxon>
        <taxon>Riccia</taxon>
    </lineage>
</organism>
<dbReference type="Proteomes" id="UP001605036">
    <property type="component" value="Unassembled WGS sequence"/>
</dbReference>